<protein>
    <submittedName>
        <fullName evidence="2">Expression site-associated gene (ESAG) protein, putative</fullName>
    </submittedName>
</protein>
<feature type="chain" id="PRO_5010139615" evidence="1">
    <location>
        <begin position="21"/>
        <end position="324"/>
    </location>
</feature>
<organism evidence="2 4">
    <name type="scientific">Trypanosoma brucei brucei (strain 927/4 GUTat10.1)</name>
    <dbReference type="NCBI Taxonomy" id="185431"/>
    <lineage>
        <taxon>Eukaryota</taxon>
        <taxon>Discoba</taxon>
        <taxon>Euglenozoa</taxon>
        <taxon>Kinetoplastea</taxon>
        <taxon>Metakinetoplastina</taxon>
        <taxon>Trypanosomatida</taxon>
        <taxon>Trypanosomatidae</taxon>
        <taxon>Trypanosoma</taxon>
    </lineage>
</organism>
<sequence length="324" mass="35780">MKITIVELVILLFFAVNIDGEGGACMLLADVENDVSLDESVCYLSCLSSALSKLYTDGERKMFVNEEVYANASRILDDMEWKSGESATYLSVISGVMEGKHDKLEKLISYGSAMGDLVAKVGGLFVGVNESVRAVRNAVPDALITANKYYTAAAEVERTVWDDVKGMEAPRMSAECSDPVFTNVAGYKVICPDYVCPFNHGVTAAAFRKYKNECLEITVYYPNKCRAQGLPRGKLYGNGIVKNLTTLLEWRDDHSYFQLTLKIRQMLDPLIVPFASGFPPSVLVGTLSNITSLYSHFNEVYSNFTSLLLGTNTPENVNRTNFPI</sequence>
<accession>D6XH45</accession>
<dbReference type="InterPro" id="IPR004922">
    <property type="entry name" value="ESAG"/>
</dbReference>
<reference evidence="3" key="1">
    <citation type="journal article" date="2005" name="Science">
        <title>Comparative genomics of trypanosomatid parasitic protozoa.</title>
        <authorList>
            <person name="El-Sayed N.M."/>
            <person name="Myler P.J."/>
            <person name="Blandin G."/>
            <person name="Berriman M."/>
            <person name="Crabtree J."/>
            <person name="Aggarwal G."/>
            <person name="Caler E."/>
            <person name="Renauld H."/>
            <person name="Worthey E.A."/>
            <person name="Hertz-Fowler C."/>
            <person name="Ghedin E."/>
            <person name="Peacock C."/>
            <person name="Bartholomeu D.C."/>
            <person name="Haas B.J."/>
            <person name="Tran A.N."/>
            <person name="Wortman J.R."/>
            <person name="Alsmark U.C."/>
            <person name="Angiuoli S."/>
            <person name="Anupama A."/>
            <person name="Badger J."/>
            <person name="Bringaud F."/>
            <person name="Cadag E."/>
            <person name="Carlton J.M."/>
            <person name="Cerqueira G.C."/>
            <person name="Creasy T."/>
            <person name="Delcher A.L."/>
            <person name="Djikeng A."/>
            <person name="Embley T.M."/>
            <person name="Hauser C."/>
            <person name="Ivens A.C."/>
            <person name="Kummerfeld S.K."/>
            <person name="Pereira-Leal J.B."/>
            <person name="Nilsson D."/>
            <person name="Peterson J."/>
            <person name="Salzberg S.L."/>
            <person name="Shallom J."/>
            <person name="Silva J.C."/>
            <person name="Sundaram J."/>
            <person name="Westenberger S."/>
            <person name="White O."/>
            <person name="Melville S.E."/>
            <person name="Donelson J.E."/>
            <person name="Andersson B."/>
            <person name="Stuart K.D."/>
            <person name="Hall N."/>
        </authorList>
    </citation>
    <scope>NUCLEOTIDE SEQUENCE</scope>
    <source>
        <strain evidence="3">927/4 GUTat10.1</strain>
    </source>
</reference>
<dbReference type="GeneID" id="3657573"/>
<gene>
    <name evidence="3" type="primary">Tb05.26C7.270</name>
    <name evidence="2" type="ORF">Tb927.5.4630</name>
</gene>
<dbReference type="KEGG" id="tbr:Tb927.5.4630"/>
<name>Q57X43_TRYB2</name>
<reference evidence="2" key="3">
    <citation type="submission" date="2005-04" db="EMBL/GenBank/DDBJ databases">
        <title>.</title>
        <authorList>
            <person name="Ghedin E."/>
            <person name="Blandin G."/>
            <person name="Bartholomeu D."/>
            <person name="Caler E."/>
            <person name="Haas B."/>
            <person name="Hannick L."/>
            <person name="Shallom J."/>
            <person name="Hou L."/>
            <person name="Djikeng A."/>
            <person name="Feldblyum T."/>
            <person name="Hostetler J."/>
            <person name="Johnson J."/>
            <person name="Jones K."/>
            <person name="Koo H.L."/>
            <person name="Larkin C."/>
            <person name="Pai G."/>
            <person name="Peterson J."/>
            <person name="Khalak H.G."/>
            <person name="Salzberg S."/>
            <person name="Simpson A.J."/>
            <person name="Tallon L."/>
            <person name="Van Aken S."/>
            <person name="Wanless D."/>
            <person name="White O."/>
            <person name="Wortman J."/>
            <person name="Fraser C.M."/>
            <person name="El-Sayed N.M.A."/>
        </authorList>
    </citation>
    <scope>NUCLEOTIDE SEQUENCE</scope>
    <source>
        <strain evidence="2">GUTat10.1</strain>
    </source>
</reference>
<evidence type="ECO:0000313" key="2">
    <source>
        <dbReference type="EMBL" id="AAX69833.1"/>
    </source>
</evidence>
<dbReference type="Proteomes" id="UP000008524">
    <property type="component" value="Chromosome 5"/>
</dbReference>
<dbReference type="RefSeq" id="XP_845131.1">
    <property type="nucleotide sequence ID" value="XM_840038.1"/>
</dbReference>
<reference evidence="3 4" key="2">
    <citation type="journal article" date="2005" name="Science">
        <title>The genome of the African trypanosome Trypanosoma brucei.</title>
        <authorList>
            <person name="Berriman M."/>
            <person name="Ghedin E."/>
            <person name="Hertz-Fowler C."/>
            <person name="Blandin G."/>
            <person name="Renauld H."/>
            <person name="Bartholomeu D.C."/>
            <person name="Lennard N.J."/>
            <person name="Caler E."/>
            <person name="Hamlin N.E."/>
            <person name="Haas B."/>
            <person name="Bohme U."/>
            <person name="Hannick L."/>
            <person name="Aslett M.A."/>
            <person name="Shallom J."/>
            <person name="Marcello L."/>
            <person name="Hou L."/>
            <person name="Wickstead B."/>
            <person name="Alsmark U.C."/>
            <person name="Arrowsmith C."/>
            <person name="Atkin R.J."/>
            <person name="Barron A.J."/>
            <person name="Bringaud F."/>
            <person name="Brooks K."/>
            <person name="Carrington M."/>
            <person name="Cherevach I."/>
            <person name="Chillingworth T.J."/>
            <person name="Churcher C."/>
            <person name="Clark L.N."/>
            <person name="Corton C.H."/>
            <person name="Cronin A."/>
            <person name="Davies R.M."/>
            <person name="Doggett J."/>
            <person name="Djikeng A."/>
            <person name="Feldblyum T."/>
            <person name="Field M.C."/>
            <person name="Fraser A."/>
            <person name="Goodhead I."/>
            <person name="Hance Z."/>
            <person name="Harper D."/>
            <person name="Harris B.R."/>
            <person name="Hauser H."/>
            <person name="Hostetler J."/>
            <person name="Ivens A."/>
            <person name="Jagels K."/>
            <person name="Johnson D."/>
            <person name="Johnson J."/>
            <person name="Jones K."/>
            <person name="Kerhornou A.X."/>
            <person name="Koo H."/>
            <person name="Larke N."/>
            <person name="Landfear S."/>
            <person name="Larkin C."/>
            <person name="Leech V."/>
            <person name="Line A."/>
            <person name="Lord A."/>
            <person name="Macleod A."/>
            <person name="Mooney P.J."/>
            <person name="Moule S."/>
            <person name="Martin D.M."/>
            <person name="Morgan G.W."/>
            <person name="Mungall K."/>
            <person name="Norbertczak H."/>
            <person name="Ormond D."/>
            <person name="Pai G."/>
            <person name="Peacock C.S."/>
            <person name="Peterson J."/>
            <person name="Quail M.A."/>
            <person name="Rabbinowitsch E."/>
            <person name="Rajandream M.A."/>
            <person name="Reitter C."/>
            <person name="Salzberg S.L."/>
            <person name="Sanders M."/>
            <person name="Schobel S."/>
            <person name="Sharp S."/>
            <person name="Simmonds M."/>
            <person name="Simpson A.J."/>
            <person name="Tallon L."/>
            <person name="Turner C.M."/>
            <person name="Tait A."/>
            <person name="Tivey A.R."/>
            <person name="Van Aken S."/>
            <person name="Walker D."/>
            <person name="Wanless D."/>
            <person name="Wang S."/>
            <person name="White B."/>
            <person name="White O."/>
            <person name="Whitehead S."/>
            <person name="Woodward J."/>
            <person name="Wortman J."/>
            <person name="Adams M.D."/>
            <person name="Embley T.M."/>
            <person name="Gull K."/>
            <person name="Ullu E."/>
            <person name="Barry J.D."/>
            <person name="Fairlamb A.H."/>
            <person name="Opperdoes F."/>
            <person name="Barrell B.G."/>
            <person name="Donelson J.E."/>
            <person name="Hall N."/>
            <person name="Fraser C.M."/>
            <person name="Melville S.E."/>
            <person name="El-Sayed N.M."/>
        </authorList>
    </citation>
    <scope>NUCLEOTIDE SEQUENCE [LARGE SCALE GENOMIC DNA]</scope>
    <source>
        <strain evidence="3 4">927/4 GUTat10.1</strain>
    </source>
</reference>
<accession>Q57X43</accession>
<keyword evidence="1" id="KW-0732">Signal</keyword>
<dbReference type="PaxDb" id="5691-AAZ11572"/>
<dbReference type="InParanoid" id="Q57X43"/>
<dbReference type="EMBL" id="CP000068">
    <property type="protein sequence ID" value="AAZ11572.1"/>
    <property type="molecule type" value="Genomic_DNA"/>
</dbReference>
<dbReference type="AlphaFoldDB" id="Q57X43"/>
<proteinExistence type="predicted"/>
<evidence type="ECO:0000313" key="4">
    <source>
        <dbReference type="Proteomes" id="UP000008524"/>
    </source>
</evidence>
<dbReference type="Pfam" id="PF03238">
    <property type="entry name" value="ESAG1"/>
    <property type="match status" value="1"/>
</dbReference>
<keyword evidence="4" id="KW-1185">Reference proteome</keyword>
<dbReference type="EMBL" id="AC159422">
    <property type="protein sequence ID" value="AAX69833.1"/>
    <property type="molecule type" value="Genomic_DNA"/>
</dbReference>
<evidence type="ECO:0000313" key="3">
    <source>
        <dbReference type="EMBL" id="AAZ11572.1"/>
    </source>
</evidence>
<feature type="signal peptide" evidence="1">
    <location>
        <begin position="1"/>
        <end position="20"/>
    </location>
</feature>
<evidence type="ECO:0000256" key="1">
    <source>
        <dbReference type="SAM" id="SignalP"/>
    </source>
</evidence>
<dbReference type="VEuPathDB" id="TriTrypDB:Tb927.5.4630"/>
<reference evidence="3" key="4">
    <citation type="submission" date="2005-04" db="EMBL/GenBank/DDBJ databases">
        <title>Sequencing, closure, and annotation of Trypanosoma brucei chromosomes 2 through 8.</title>
        <authorList>
            <person name="Ghedin E."/>
            <person name="Blandin G."/>
            <person name="Bartholomeu D."/>
            <person name="Caler E."/>
            <person name="Haas B."/>
            <person name="Hannick L."/>
            <person name="Shallom J."/>
            <person name="Hou L."/>
            <person name="Djikeng A."/>
            <person name="Feldblyum T."/>
            <person name="Hostetler J."/>
            <person name="Johnson J."/>
            <person name="Jones K."/>
            <person name="Koo H.L."/>
            <person name="Larkin C."/>
            <person name="Pai G."/>
            <person name="Peterson J."/>
            <person name="Khalak H.G."/>
            <person name="Salzberg S."/>
            <person name="Simpson A.J."/>
            <person name="Tallon L."/>
            <person name="Van Aken S."/>
            <person name="Wanless D."/>
            <person name="White O."/>
            <person name="Wortman J."/>
            <person name="Fraser C.M."/>
            <person name="El-Sayed N.M.A."/>
        </authorList>
    </citation>
    <scope>NUCLEOTIDE SEQUENCE</scope>
    <source>
        <strain evidence="3">927/4 GUTat10.1</strain>
    </source>
</reference>